<organism evidence="1 2">
    <name type="scientific">Escherichia coli O157:H7 (strain EC869)</name>
    <dbReference type="NCBI Taxonomy" id="478008"/>
    <lineage>
        <taxon>Bacteria</taxon>
        <taxon>Pseudomonadati</taxon>
        <taxon>Pseudomonadota</taxon>
        <taxon>Gammaproteobacteria</taxon>
        <taxon>Enterobacterales</taxon>
        <taxon>Enterobacteriaceae</taxon>
        <taxon>Escherichia</taxon>
    </lineage>
</organism>
<evidence type="ECO:0000313" key="2">
    <source>
        <dbReference type="Proteomes" id="UP000004641"/>
    </source>
</evidence>
<gene>
    <name evidence="1" type="ORF">ECH7EC869_0071</name>
</gene>
<evidence type="ECO:0000313" key="1">
    <source>
        <dbReference type="EMBL" id="EDU90856.1"/>
    </source>
</evidence>
<comment type="caution">
    <text evidence="1">The sequence shown here is derived from an EMBL/GenBank/DDBJ whole genome shotgun (WGS) entry which is preliminary data.</text>
</comment>
<reference evidence="1 2" key="1">
    <citation type="journal article" date="2011" name="Appl. Environ. Microbiol.">
        <title>Genome signatures of Escherichia coli O157:H7 isolates from the bovine host reservoir.</title>
        <authorList>
            <person name="Eppinger M."/>
            <person name="Mammel M.K."/>
            <person name="Leclerc J.E."/>
            <person name="Ravel J."/>
            <person name="Cebula T.A."/>
        </authorList>
    </citation>
    <scope>NUCLEOTIDE SEQUENCE [LARGE SCALE GENOMIC DNA]</scope>
    <source>
        <strain evidence="1 2">EC869</strain>
    </source>
</reference>
<dbReference type="Proteomes" id="UP000004641">
    <property type="component" value="Unassembled WGS sequence"/>
</dbReference>
<proteinExistence type="predicted"/>
<dbReference type="EMBL" id="ABHU01000009">
    <property type="protein sequence ID" value="EDU90856.1"/>
    <property type="molecule type" value="Genomic_DNA"/>
</dbReference>
<protein>
    <submittedName>
        <fullName evidence="1">Uncharacterized protein</fullName>
    </submittedName>
</protein>
<dbReference type="RefSeq" id="WP_001301569.1">
    <property type="nucleotide sequence ID" value="NZ_ABHU01000009.1"/>
</dbReference>
<name>A0A0H3PMN0_ECO5C</name>
<dbReference type="AlphaFoldDB" id="A0A0H3PMN0"/>
<accession>A0A0H3PMN0</accession>
<dbReference type="BioCyc" id="ECOL478008-HMP:G76-484433-MONOMER"/>
<sequence length="42" mass="4716">MVLVMKYGAITRTANQTAGEIRLFLHQLKRYGALPGFRHGQA</sequence>